<dbReference type="EMBL" id="QICS01000015">
    <property type="protein sequence ID" value="PXV85674.1"/>
    <property type="molecule type" value="Genomic_DNA"/>
</dbReference>
<dbReference type="Gene3D" id="3.40.630.30">
    <property type="match status" value="1"/>
</dbReference>
<evidence type="ECO:0000313" key="2">
    <source>
        <dbReference type="EMBL" id="PXV85674.1"/>
    </source>
</evidence>
<protein>
    <submittedName>
        <fullName evidence="2 3">N-acetyltransferase</fullName>
    </submittedName>
</protein>
<reference evidence="3" key="3">
    <citation type="submission" date="2018-07" db="EMBL/GenBank/DDBJ databases">
        <authorList>
            <person name="Quirk P.G."/>
            <person name="Krulwich T.A."/>
        </authorList>
    </citation>
    <scope>NUCLEOTIDE SEQUENCE</scope>
    <source>
        <strain evidence="3">CCRI-19302</strain>
    </source>
</reference>
<dbReference type="InterPro" id="IPR016181">
    <property type="entry name" value="Acyl_CoA_acyltransferase"/>
</dbReference>
<proteinExistence type="predicted"/>
<dbReference type="Pfam" id="PF13302">
    <property type="entry name" value="Acetyltransf_3"/>
    <property type="match status" value="1"/>
</dbReference>
<dbReference type="Proteomes" id="UP000247523">
    <property type="component" value="Unassembled WGS sequence"/>
</dbReference>
<dbReference type="RefSeq" id="WP_094376227.1">
    <property type="nucleotide sequence ID" value="NZ_NOKA02000017.1"/>
</dbReference>
<feature type="domain" description="N-acetyltransferase" evidence="1">
    <location>
        <begin position="17"/>
        <end position="164"/>
    </location>
</feature>
<evidence type="ECO:0000313" key="5">
    <source>
        <dbReference type="Proteomes" id="UP000247523"/>
    </source>
</evidence>
<accession>A0A255RHB6</accession>
<comment type="caution">
    <text evidence="3">The sequence shown here is derived from an EMBL/GenBank/DDBJ whole genome shotgun (WGS) entry which is preliminary data.</text>
</comment>
<evidence type="ECO:0000313" key="4">
    <source>
        <dbReference type="Proteomes" id="UP000216411"/>
    </source>
</evidence>
<keyword evidence="3" id="KW-0808">Transferase</keyword>
<dbReference type="SUPFAM" id="SSF55729">
    <property type="entry name" value="Acyl-CoA N-acyltransferases (Nat)"/>
    <property type="match status" value="1"/>
</dbReference>
<dbReference type="AlphaFoldDB" id="A0A255RHB6"/>
<dbReference type="OrthoDB" id="359038at2"/>
<dbReference type="EMBL" id="NOKA02000017">
    <property type="protein sequence ID" value="RDY31351.1"/>
    <property type="molecule type" value="Genomic_DNA"/>
</dbReference>
<dbReference type="GO" id="GO:0016747">
    <property type="term" value="F:acyltransferase activity, transferring groups other than amino-acyl groups"/>
    <property type="evidence" value="ECO:0007669"/>
    <property type="project" value="InterPro"/>
</dbReference>
<name>A0A255RHB6_9FIRM</name>
<sequence length="187" mass="22143">MKEVYEKCPVLENDKYLLRLVEIDDAKDLLKVYSDVRAVPYFNSDNCNGDNFFYKTFVQMQEAIKYWILEYERKGFVRWSIIDKNSNEIIGTIELFHRTSQDHFNACAILRMDLRSDYENEKCVYELLTIILSTAYDLFECTMIATKAASFARERIDSLKRIGFKQSEDKLTGHDGTEYGNYWIRLK</sequence>
<dbReference type="InterPro" id="IPR000182">
    <property type="entry name" value="GNAT_dom"/>
</dbReference>
<reference evidence="2 5" key="2">
    <citation type="submission" date="2018-05" db="EMBL/GenBank/DDBJ databases">
        <title>Genomic Encyclopedia of Type Strains, Phase IV (KMG-IV): sequencing the most valuable type-strain genomes for metagenomic binning, comparative biology and taxonomic classification.</title>
        <authorList>
            <person name="Goeker M."/>
        </authorList>
    </citation>
    <scope>NUCLEOTIDE SEQUENCE [LARGE SCALE GENOMIC DNA]</scope>
    <source>
        <strain evidence="2 5">DSM 28816</strain>
    </source>
</reference>
<evidence type="ECO:0000313" key="3">
    <source>
        <dbReference type="EMBL" id="RDY31351.1"/>
    </source>
</evidence>
<gene>
    <name evidence="2" type="ORF">C8E03_11527</name>
    <name evidence="3" type="ORF">CG710_010140</name>
</gene>
<reference evidence="3 4" key="1">
    <citation type="journal article" date="2017" name="Genome Announc.">
        <title>Draft Genome Sequence of a Sporulating and Motile Strain of Lachnotalea glycerini Isolated from Water in Quebec City, Canada.</title>
        <authorList>
            <person name="Maheux A.F."/>
            <person name="Boudreau D.K."/>
            <person name="Berube E."/>
            <person name="Boissinot M."/>
            <person name="Raymond F."/>
            <person name="Brodeur S."/>
            <person name="Corbeil J."/>
            <person name="Isabel S."/>
            <person name="Omar R.F."/>
            <person name="Bergeron M.G."/>
        </authorList>
    </citation>
    <scope>NUCLEOTIDE SEQUENCE [LARGE SCALE GENOMIC DNA]</scope>
    <source>
        <strain evidence="3 4">CCRI-19302</strain>
    </source>
</reference>
<keyword evidence="4" id="KW-1185">Reference proteome</keyword>
<evidence type="ECO:0000259" key="1">
    <source>
        <dbReference type="Pfam" id="PF13302"/>
    </source>
</evidence>
<organism evidence="3 4">
    <name type="scientific">Lachnotalea glycerini</name>
    <dbReference type="NCBI Taxonomy" id="1763509"/>
    <lineage>
        <taxon>Bacteria</taxon>
        <taxon>Bacillati</taxon>
        <taxon>Bacillota</taxon>
        <taxon>Clostridia</taxon>
        <taxon>Lachnospirales</taxon>
        <taxon>Lachnospiraceae</taxon>
        <taxon>Lachnotalea</taxon>
    </lineage>
</organism>
<dbReference type="Proteomes" id="UP000216411">
    <property type="component" value="Unassembled WGS sequence"/>
</dbReference>